<dbReference type="AlphaFoldDB" id="A0A9P6JT67"/>
<proteinExistence type="predicted"/>
<dbReference type="EMBL" id="MU157836">
    <property type="protein sequence ID" value="KAF9531260.1"/>
    <property type="molecule type" value="Genomic_DNA"/>
</dbReference>
<protein>
    <submittedName>
        <fullName evidence="1">Uncharacterized protein</fullName>
    </submittedName>
</protein>
<dbReference type="Proteomes" id="UP000807306">
    <property type="component" value="Unassembled WGS sequence"/>
</dbReference>
<organism evidence="1 2">
    <name type="scientific">Crepidotus variabilis</name>
    <dbReference type="NCBI Taxonomy" id="179855"/>
    <lineage>
        <taxon>Eukaryota</taxon>
        <taxon>Fungi</taxon>
        <taxon>Dikarya</taxon>
        <taxon>Basidiomycota</taxon>
        <taxon>Agaricomycotina</taxon>
        <taxon>Agaricomycetes</taxon>
        <taxon>Agaricomycetidae</taxon>
        <taxon>Agaricales</taxon>
        <taxon>Agaricineae</taxon>
        <taxon>Crepidotaceae</taxon>
        <taxon>Crepidotus</taxon>
    </lineage>
</organism>
<accession>A0A9P6JT67</accession>
<evidence type="ECO:0000313" key="1">
    <source>
        <dbReference type="EMBL" id="KAF9531260.1"/>
    </source>
</evidence>
<keyword evidence="2" id="KW-1185">Reference proteome</keyword>
<evidence type="ECO:0000313" key="2">
    <source>
        <dbReference type="Proteomes" id="UP000807306"/>
    </source>
</evidence>
<sequence length="328" mass="37233">MATRAVIWSYPLFWNSLVIIITQNRPLLYMSLVEECIARSGETSLVIRVCFKKERSGEILQKDAIVRLTNPLQSFSTPLRIDGPFSSLPYHIHTRRIYEYCPTKHLVYKASLSKKIRFEDDLESGAFDLGADGSPSLLVIDCFQPQNVLINWSNVTHFLGSSWTKPQCINIIQDVPRLLKCTFENVHVDGEAFPAPQTCVIHSSIKYLRIEDNEGLFECLTISFLEELSCDLSGDSFNYVLSDFIIRSQCQLDVGTFSGSSEDDDDLIEFLRLTSSLRKLELMTNIGETFINHLAATSTFSININPHPFFQIFKHSFTLRNVISTGLP</sequence>
<gene>
    <name evidence="1" type="ORF">CPB83DRAFT_849651</name>
</gene>
<reference evidence="1" key="1">
    <citation type="submission" date="2020-11" db="EMBL/GenBank/DDBJ databases">
        <authorList>
            <consortium name="DOE Joint Genome Institute"/>
            <person name="Ahrendt S."/>
            <person name="Riley R."/>
            <person name="Andreopoulos W."/>
            <person name="Labutti K."/>
            <person name="Pangilinan J."/>
            <person name="Ruiz-Duenas F.J."/>
            <person name="Barrasa J.M."/>
            <person name="Sanchez-Garcia M."/>
            <person name="Camarero S."/>
            <person name="Miyauchi S."/>
            <person name="Serrano A."/>
            <person name="Linde D."/>
            <person name="Babiker R."/>
            <person name="Drula E."/>
            <person name="Ayuso-Fernandez I."/>
            <person name="Pacheco R."/>
            <person name="Padilla G."/>
            <person name="Ferreira P."/>
            <person name="Barriuso J."/>
            <person name="Kellner H."/>
            <person name="Castanera R."/>
            <person name="Alfaro M."/>
            <person name="Ramirez L."/>
            <person name="Pisabarro A.G."/>
            <person name="Kuo A."/>
            <person name="Tritt A."/>
            <person name="Lipzen A."/>
            <person name="He G."/>
            <person name="Yan M."/>
            <person name="Ng V."/>
            <person name="Cullen D."/>
            <person name="Martin F."/>
            <person name="Rosso M.-N."/>
            <person name="Henrissat B."/>
            <person name="Hibbett D."/>
            <person name="Martinez A.T."/>
            <person name="Grigoriev I.V."/>
        </authorList>
    </citation>
    <scope>NUCLEOTIDE SEQUENCE</scope>
    <source>
        <strain evidence="1">CBS 506.95</strain>
    </source>
</reference>
<name>A0A9P6JT67_9AGAR</name>
<comment type="caution">
    <text evidence="1">The sequence shown here is derived from an EMBL/GenBank/DDBJ whole genome shotgun (WGS) entry which is preliminary data.</text>
</comment>